<accession>A0AAE3GII0</accession>
<dbReference type="AlphaFoldDB" id="A0AAE3GII0"/>
<reference evidence="2" key="1">
    <citation type="submission" date="2022-06" db="EMBL/GenBank/DDBJ databases">
        <title>Genomic Encyclopedia of Archaeal and Bacterial Type Strains, Phase II (KMG-II): from individual species to whole genera.</title>
        <authorList>
            <person name="Goeker M."/>
        </authorList>
    </citation>
    <scope>NUCLEOTIDE SEQUENCE</scope>
    <source>
        <strain evidence="2">DSM 43935</strain>
    </source>
</reference>
<dbReference type="EMBL" id="JAMTCK010000015">
    <property type="protein sequence ID" value="MCP2168821.1"/>
    <property type="molecule type" value="Genomic_DNA"/>
</dbReference>
<evidence type="ECO:0000256" key="1">
    <source>
        <dbReference type="SAM" id="SignalP"/>
    </source>
</evidence>
<feature type="signal peptide" evidence="1">
    <location>
        <begin position="1"/>
        <end position="31"/>
    </location>
</feature>
<feature type="chain" id="PRO_5042062342" description="Secreted protein" evidence="1">
    <location>
        <begin position="32"/>
        <end position="190"/>
    </location>
</feature>
<comment type="caution">
    <text evidence="2">The sequence shown here is derived from an EMBL/GenBank/DDBJ whole genome shotgun (WGS) entry which is preliminary data.</text>
</comment>
<evidence type="ECO:0008006" key="4">
    <source>
        <dbReference type="Google" id="ProtNLM"/>
    </source>
</evidence>
<organism evidence="2 3">
    <name type="scientific">Goodfellowiella coeruleoviolacea</name>
    <dbReference type="NCBI Taxonomy" id="334858"/>
    <lineage>
        <taxon>Bacteria</taxon>
        <taxon>Bacillati</taxon>
        <taxon>Actinomycetota</taxon>
        <taxon>Actinomycetes</taxon>
        <taxon>Pseudonocardiales</taxon>
        <taxon>Pseudonocardiaceae</taxon>
        <taxon>Goodfellowiella</taxon>
    </lineage>
</organism>
<keyword evidence="3" id="KW-1185">Reference proteome</keyword>
<keyword evidence="1" id="KW-0732">Signal</keyword>
<gene>
    <name evidence="2" type="ORF">LX83_005699</name>
</gene>
<dbReference type="Proteomes" id="UP001206128">
    <property type="component" value="Unassembled WGS sequence"/>
</dbReference>
<evidence type="ECO:0000313" key="2">
    <source>
        <dbReference type="EMBL" id="MCP2168821.1"/>
    </source>
</evidence>
<sequence>MIKSTVRAGRTLALALGVSAMVAGLAGGTAAADTVDEPMPGGPVQFLGPDGYGDLKLGMAPSTALQTGMLVSYTNPGEGQCKWAELNDQYTDGSYRENYVAISPMFGVSAISVNRWNVRTPEGVGLGSTVDQVKAAYPDSAQQLQDGLDNLGHGYVNVPDSTRPTVYRIHATNNTVDQIAIQLAYQDCYE</sequence>
<proteinExistence type="predicted"/>
<protein>
    <recommendedName>
        <fullName evidence="4">Secreted protein</fullName>
    </recommendedName>
</protein>
<evidence type="ECO:0000313" key="3">
    <source>
        <dbReference type="Proteomes" id="UP001206128"/>
    </source>
</evidence>
<dbReference type="RefSeq" id="WP_253776978.1">
    <property type="nucleotide sequence ID" value="NZ_JAMTCK010000015.1"/>
</dbReference>
<name>A0AAE3GII0_9PSEU</name>